<dbReference type="Proteomes" id="UP000308600">
    <property type="component" value="Unassembled WGS sequence"/>
</dbReference>
<dbReference type="EMBL" id="ML208292">
    <property type="protein sequence ID" value="TFK71909.1"/>
    <property type="molecule type" value="Genomic_DNA"/>
</dbReference>
<keyword evidence="2" id="KW-1185">Reference proteome</keyword>
<organism evidence="1 2">
    <name type="scientific">Pluteus cervinus</name>
    <dbReference type="NCBI Taxonomy" id="181527"/>
    <lineage>
        <taxon>Eukaryota</taxon>
        <taxon>Fungi</taxon>
        <taxon>Dikarya</taxon>
        <taxon>Basidiomycota</taxon>
        <taxon>Agaricomycotina</taxon>
        <taxon>Agaricomycetes</taxon>
        <taxon>Agaricomycetidae</taxon>
        <taxon>Agaricales</taxon>
        <taxon>Pluteineae</taxon>
        <taxon>Pluteaceae</taxon>
        <taxon>Pluteus</taxon>
    </lineage>
</organism>
<protein>
    <submittedName>
        <fullName evidence="1">Uncharacterized protein</fullName>
    </submittedName>
</protein>
<evidence type="ECO:0000313" key="2">
    <source>
        <dbReference type="Proteomes" id="UP000308600"/>
    </source>
</evidence>
<sequence>MGSTLSFASLIALKTIGRRMAETEELRDVYEPQVIEAWPAIFKWTAYFFVAHVQNKSLDIDYPGMSGLMSSAIVQSWLDLCCSPKIQEIVVATRGSIEIAALLWLMEDSFLGTPSWSLPCASTLLTKLVNTTRTAELRDRVLAAVGDIDTVTKTALMRLKRATAQRRFVGDLAYFSYLAIVYDLSIDEHPIEAAFLEMDTIQAMTRGLRLIAAEINVDTGSLESKRNLLNGIIAGFMYLSNSLESGTGPADVIQSINAGLIEAFVECSPYYEHIPANNWISIELIFNIVVPKYLVYSSLIRAVSESICRLQGTPRLRNLRNTVAWKPFQKLCKLALERLLIKRYAKNTSDLCDNLKCEQHKLKKDFLTCGSCHTACYCSAACQKVAWKSGHRDECENFRHEYLTKLPEANVKRDKTFMDLLVTYYAGNELPRLRESTRKDYPDVPLSAFLLIIDFRDVPPSFTLRPPDSPDSDGEGKPEPEPPIVKDGGTPVGCFLPSGKHKKGFVTHGTSAVLHLWDDPRGREPFGLYTGDSNDGTLVLLNELQKICPKFQRSGKT</sequence>
<gene>
    <name evidence="1" type="ORF">BDN72DRAFT_764159</name>
</gene>
<reference evidence="1 2" key="1">
    <citation type="journal article" date="2019" name="Nat. Ecol. Evol.">
        <title>Megaphylogeny resolves global patterns of mushroom evolution.</title>
        <authorList>
            <person name="Varga T."/>
            <person name="Krizsan K."/>
            <person name="Foldi C."/>
            <person name="Dima B."/>
            <person name="Sanchez-Garcia M."/>
            <person name="Sanchez-Ramirez S."/>
            <person name="Szollosi G.J."/>
            <person name="Szarkandi J.G."/>
            <person name="Papp V."/>
            <person name="Albert L."/>
            <person name="Andreopoulos W."/>
            <person name="Angelini C."/>
            <person name="Antonin V."/>
            <person name="Barry K.W."/>
            <person name="Bougher N.L."/>
            <person name="Buchanan P."/>
            <person name="Buyck B."/>
            <person name="Bense V."/>
            <person name="Catcheside P."/>
            <person name="Chovatia M."/>
            <person name="Cooper J."/>
            <person name="Damon W."/>
            <person name="Desjardin D."/>
            <person name="Finy P."/>
            <person name="Geml J."/>
            <person name="Haridas S."/>
            <person name="Hughes K."/>
            <person name="Justo A."/>
            <person name="Karasinski D."/>
            <person name="Kautmanova I."/>
            <person name="Kiss B."/>
            <person name="Kocsube S."/>
            <person name="Kotiranta H."/>
            <person name="LaButti K.M."/>
            <person name="Lechner B.E."/>
            <person name="Liimatainen K."/>
            <person name="Lipzen A."/>
            <person name="Lukacs Z."/>
            <person name="Mihaltcheva S."/>
            <person name="Morgado L.N."/>
            <person name="Niskanen T."/>
            <person name="Noordeloos M.E."/>
            <person name="Ohm R.A."/>
            <person name="Ortiz-Santana B."/>
            <person name="Ovrebo C."/>
            <person name="Racz N."/>
            <person name="Riley R."/>
            <person name="Savchenko A."/>
            <person name="Shiryaev A."/>
            <person name="Soop K."/>
            <person name="Spirin V."/>
            <person name="Szebenyi C."/>
            <person name="Tomsovsky M."/>
            <person name="Tulloss R.E."/>
            <person name="Uehling J."/>
            <person name="Grigoriev I.V."/>
            <person name="Vagvolgyi C."/>
            <person name="Papp T."/>
            <person name="Martin F.M."/>
            <person name="Miettinen O."/>
            <person name="Hibbett D.S."/>
            <person name="Nagy L.G."/>
        </authorList>
    </citation>
    <scope>NUCLEOTIDE SEQUENCE [LARGE SCALE GENOMIC DNA]</scope>
    <source>
        <strain evidence="1 2">NL-1719</strain>
    </source>
</reference>
<evidence type="ECO:0000313" key="1">
    <source>
        <dbReference type="EMBL" id="TFK71909.1"/>
    </source>
</evidence>
<accession>A0ACD3B2T9</accession>
<proteinExistence type="predicted"/>
<name>A0ACD3B2T9_9AGAR</name>